<evidence type="ECO:0000256" key="1">
    <source>
        <dbReference type="SAM" id="MobiDB-lite"/>
    </source>
</evidence>
<dbReference type="HOGENOM" id="CLU_2735614_0_0_11"/>
<dbReference type="AlphaFoldDB" id="I4EVW0"/>
<dbReference type="Proteomes" id="UP000006461">
    <property type="component" value="Chromosome"/>
</dbReference>
<keyword evidence="3" id="KW-1185">Reference proteome</keyword>
<evidence type="ECO:0000313" key="2">
    <source>
        <dbReference type="EMBL" id="CCH87523.1"/>
    </source>
</evidence>
<feature type="compositionally biased region" description="Low complexity" evidence="1">
    <location>
        <begin position="57"/>
        <end position="71"/>
    </location>
</feature>
<feature type="region of interest" description="Disordered" evidence="1">
    <location>
        <begin position="50"/>
        <end position="71"/>
    </location>
</feature>
<protein>
    <submittedName>
        <fullName evidence="2">Uncharacterized protein</fullName>
    </submittedName>
</protein>
<sequence length="71" mass="8510">MTWFWLVVLAALGTLLLAAWRMDRAVRRRGSRVLHHADVWRDVRDSRRDVEATNPFSSDNSWSSWSRRNRR</sequence>
<dbReference type="EMBL" id="FO203431">
    <property type="protein sequence ID" value="CCH87523.1"/>
    <property type="molecule type" value="Genomic_DNA"/>
</dbReference>
<organism evidence="2 3">
    <name type="scientific">Modestobacter italicus (strain DSM 44449 / CECT 9708 / BC 501)</name>
    <dbReference type="NCBI Taxonomy" id="2732864"/>
    <lineage>
        <taxon>Bacteria</taxon>
        <taxon>Bacillati</taxon>
        <taxon>Actinomycetota</taxon>
        <taxon>Actinomycetes</taxon>
        <taxon>Geodermatophilales</taxon>
        <taxon>Geodermatophilaceae</taxon>
        <taxon>Modestobacter</taxon>
    </lineage>
</organism>
<name>I4EVW0_MODI5</name>
<reference evidence="2 3" key="1">
    <citation type="journal article" date="2012" name="J. Bacteriol.">
        <title>Genome Sequence of Radiation-Resistant Modestobacter marinus Strain BC501, a Representative Actinobacterium That Thrives on Calcareous Stone Surfaces.</title>
        <authorList>
            <person name="Normand P."/>
            <person name="Gury J."/>
            <person name="Pujic P."/>
            <person name="Chouaia B."/>
            <person name="Crotti E."/>
            <person name="Brusetti L."/>
            <person name="Daffonchio D."/>
            <person name="Vacherie B."/>
            <person name="Barbe V."/>
            <person name="Medigue C."/>
            <person name="Calteau A."/>
            <person name="Ghodhbane-Gtari F."/>
            <person name="Essoussi I."/>
            <person name="Nouioui I."/>
            <person name="Abbassi-Ghozzi I."/>
            <person name="Gtari M."/>
        </authorList>
    </citation>
    <scope>NUCLEOTIDE SEQUENCE [LARGE SCALE GENOMIC DNA]</scope>
    <source>
        <strain evidence="3">BC 501</strain>
    </source>
</reference>
<accession>I4EVW0</accession>
<proteinExistence type="predicted"/>
<evidence type="ECO:0000313" key="3">
    <source>
        <dbReference type="Proteomes" id="UP000006461"/>
    </source>
</evidence>
<dbReference type="STRING" id="477641.MODMU_2088"/>
<gene>
    <name evidence="2" type="ordered locus">MODMU_2088</name>
</gene>
<dbReference type="KEGG" id="mmar:MODMU_2088"/>